<evidence type="ECO:0000313" key="2">
    <source>
        <dbReference type="EMBL" id="KAG5982987.1"/>
    </source>
</evidence>
<gene>
    <name evidence="2" type="ORF">E4U43_006341</name>
</gene>
<accession>A0A9P7SSV8</accession>
<protein>
    <submittedName>
        <fullName evidence="2">Uncharacterized protein</fullName>
    </submittedName>
</protein>
<feature type="signal peptide" evidence="1">
    <location>
        <begin position="1"/>
        <end position="21"/>
    </location>
</feature>
<dbReference type="Proteomes" id="UP000748025">
    <property type="component" value="Unassembled WGS sequence"/>
</dbReference>
<keyword evidence="1" id="KW-0732">Signal</keyword>
<reference evidence="2" key="1">
    <citation type="journal article" date="2020" name="bioRxiv">
        <title>Whole genome comparisons of ergot fungi reveals the divergence and evolution of species within the genus Claviceps are the result of varying mechanisms driving genome evolution and host range expansion.</title>
        <authorList>
            <person name="Wyka S.A."/>
            <person name="Mondo S.J."/>
            <person name="Liu M."/>
            <person name="Dettman J."/>
            <person name="Nalam V."/>
            <person name="Broders K.D."/>
        </authorList>
    </citation>
    <scope>NUCLEOTIDE SEQUENCE</scope>
    <source>
        <strain evidence="2">CCC 602</strain>
    </source>
</reference>
<dbReference type="EMBL" id="SRPW01004364">
    <property type="protein sequence ID" value="KAG5982987.1"/>
    <property type="molecule type" value="Genomic_DNA"/>
</dbReference>
<proteinExistence type="predicted"/>
<dbReference type="OrthoDB" id="432292at2759"/>
<dbReference type="AlphaFoldDB" id="A0A9P7SSV8"/>
<sequence>MRISVASAVVALAGQAAQAAASAWTFSDGSVSVGKGADKVVEKFTDTKPARKTLGLGHHDTLKVLLTTMEGSAAKRPHQAFLVVKETASGLEAPFPLTVKGSGKAMVQIVC</sequence>
<feature type="chain" id="PRO_5040134551" evidence="1">
    <location>
        <begin position="22"/>
        <end position="111"/>
    </location>
</feature>
<comment type="caution">
    <text evidence="2">The sequence shown here is derived from an EMBL/GenBank/DDBJ whole genome shotgun (WGS) entry which is preliminary data.</text>
</comment>
<name>A0A9P7SSV8_9HYPO</name>
<keyword evidence="3" id="KW-1185">Reference proteome</keyword>
<evidence type="ECO:0000256" key="1">
    <source>
        <dbReference type="SAM" id="SignalP"/>
    </source>
</evidence>
<organism evidence="2 3">
    <name type="scientific">Claviceps pusilla</name>
    <dbReference type="NCBI Taxonomy" id="123648"/>
    <lineage>
        <taxon>Eukaryota</taxon>
        <taxon>Fungi</taxon>
        <taxon>Dikarya</taxon>
        <taxon>Ascomycota</taxon>
        <taxon>Pezizomycotina</taxon>
        <taxon>Sordariomycetes</taxon>
        <taxon>Hypocreomycetidae</taxon>
        <taxon>Hypocreales</taxon>
        <taxon>Clavicipitaceae</taxon>
        <taxon>Claviceps</taxon>
    </lineage>
</organism>
<evidence type="ECO:0000313" key="3">
    <source>
        <dbReference type="Proteomes" id="UP000748025"/>
    </source>
</evidence>